<gene>
    <name evidence="2" type="ORF">Taro_040815</name>
</gene>
<dbReference type="Proteomes" id="UP000652761">
    <property type="component" value="Unassembled WGS sequence"/>
</dbReference>
<sequence>MFNSTRDLLPRWSTTCWFHGIPFRGQNPLRSVCYTDFRTLLSDADIYSPEGRNRPRGPNSELALRPSR</sequence>
<evidence type="ECO:0000313" key="2">
    <source>
        <dbReference type="EMBL" id="MQM07960.1"/>
    </source>
</evidence>
<feature type="region of interest" description="Disordered" evidence="1">
    <location>
        <begin position="46"/>
        <end position="68"/>
    </location>
</feature>
<dbReference type="EMBL" id="NMUH01004001">
    <property type="protein sequence ID" value="MQM07960.1"/>
    <property type="molecule type" value="Genomic_DNA"/>
</dbReference>
<evidence type="ECO:0000256" key="1">
    <source>
        <dbReference type="SAM" id="MobiDB-lite"/>
    </source>
</evidence>
<comment type="caution">
    <text evidence="2">The sequence shown here is derived from an EMBL/GenBank/DDBJ whole genome shotgun (WGS) entry which is preliminary data.</text>
</comment>
<organism evidence="2 3">
    <name type="scientific">Colocasia esculenta</name>
    <name type="common">Wild taro</name>
    <name type="synonym">Arum esculentum</name>
    <dbReference type="NCBI Taxonomy" id="4460"/>
    <lineage>
        <taxon>Eukaryota</taxon>
        <taxon>Viridiplantae</taxon>
        <taxon>Streptophyta</taxon>
        <taxon>Embryophyta</taxon>
        <taxon>Tracheophyta</taxon>
        <taxon>Spermatophyta</taxon>
        <taxon>Magnoliopsida</taxon>
        <taxon>Liliopsida</taxon>
        <taxon>Araceae</taxon>
        <taxon>Aroideae</taxon>
        <taxon>Colocasieae</taxon>
        <taxon>Colocasia</taxon>
    </lineage>
</organism>
<dbReference type="AlphaFoldDB" id="A0A843WZ66"/>
<protein>
    <submittedName>
        <fullName evidence="2">Uncharacterized protein</fullName>
    </submittedName>
</protein>
<keyword evidence="3" id="KW-1185">Reference proteome</keyword>
<proteinExistence type="predicted"/>
<reference evidence="2" key="1">
    <citation type="submission" date="2017-07" db="EMBL/GenBank/DDBJ databases">
        <title>Taro Niue Genome Assembly and Annotation.</title>
        <authorList>
            <person name="Atibalentja N."/>
            <person name="Keating K."/>
            <person name="Fields C.J."/>
        </authorList>
    </citation>
    <scope>NUCLEOTIDE SEQUENCE</scope>
    <source>
        <strain evidence="2">Niue_2</strain>
        <tissue evidence="2">Leaf</tissue>
    </source>
</reference>
<accession>A0A843WZ66</accession>
<evidence type="ECO:0000313" key="3">
    <source>
        <dbReference type="Proteomes" id="UP000652761"/>
    </source>
</evidence>
<name>A0A843WZ66_COLES</name>